<comment type="pathway">
    <text evidence="10">Protein modification; protein glycosylation.</text>
</comment>
<evidence type="ECO:0000256" key="9">
    <source>
        <dbReference type="ARBA" id="ARBA00023157"/>
    </source>
</evidence>
<dbReference type="CDD" id="cd23441">
    <property type="entry name" value="beta-trefoil_Ricin_GALNT14-like"/>
    <property type="match status" value="1"/>
</dbReference>
<dbReference type="InParanoid" id="A0A2R2MNP0"/>
<evidence type="ECO:0000256" key="7">
    <source>
        <dbReference type="ARBA" id="ARBA00023034"/>
    </source>
</evidence>
<dbReference type="SMART" id="SM00458">
    <property type="entry name" value="RICIN"/>
    <property type="match status" value="1"/>
</dbReference>
<dbReference type="InterPro" id="IPR045885">
    <property type="entry name" value="GalNAc-T"/>
</dbReference>
<dbReference type="SUPFAM" id="SSF50370">
    <property type="entry name" value="Ricin B-like lectins"/>
    <property type="match status" value="1"/>
</dbReference>
<dbReference type="InterPro" id="IPR035992">
    <property type="entry name" value="Ricin_B-like_lectins"/>
</dbReference>
<sequence length="403" mass="46969">MFKKRHFNEFQDGQELLKIPKVVVLRNTEREGLIRSRNKGAANATAEVLVFLDSHCEVNDQWLEPLLTRIKQSPYSVVSPVIDVISFQTFEYQASSDEVRGGFDWSLNFKWENLSSKEKQSRKDTTQHIKSPVVAGGIFAIRRDWFNKIGQYDPDLEVWGGENFETRISMFHIFVPELSFKAWLCGGQTEILPCSRVGHIFRKEHPFSFPQSSDATYLRNTRRVAEVWLDEYKRFFYEARPEAKNIDIGDISRRIELRKSLGCRSFKWFMEKVYPELEIPAHDGVAYGQILQGDMCIDYLDKQVVFKPCKENEPSQEWTMKEKGVIRNKENLCLMADIEDTNSYVLLAYCKDDINLVWERQDTQLVHQKSGLCLDSHKPEKGLVIGECELSDTQSWTFSFENR</sequence>
<dbReference type="Gene3D" id="2.80.10.50">
    <property type="match status" value="1"/>
</dbReference>
<evidence type="ECO:0000256" key="1">
    <source>
        <dbReference type="ARBA" id="ARBA00004323"/>
    </source>
</evidence>
<comment type="subcellular location">
    <subcellularLocation>
        <location evidence="1 10">Golgi apparatus membrane</location>
        <topology evidence="1 10">Single-pass type II membrane protein</topology>
    </subcellularLocation>
</comment>
<dbReference type="SUPFAM" id="SSF53448">
    <property type="entry name" value="Nucleotide-diphospho-sugar transferases"/>
    <property type="match status" value="1"/>
</dbReference>
<evidence type="ECO:0000256" key="2">
    <source>
        <dbReference type="ARBA" id="ARBA00005680"/>
    </source>
</evidence>
<proteinExistence type="inferred from homology"/>
<evidence type="ECO:0000259" key="11">
    <source>
        <dbReference type="SMART" id="SM00458"/>
    </source>
</evidence>
<dbReference type="Proteomes" id="UP000085678">
    <property type="component" value="Unplaced"/>
</dbReference>
<dbReference type="InterPro" id="IPR029044">
    <property type="entry name" value="Nucleotide-diphossugar_trans"/>
</dbReference>
<dbReference type="STRING" id="7574.A0A2R2MNP0"/>
<keyword evidence="12" id="KW-1185">Reference proteome</keyword>
<dbReference type="UniPathway" id="UPA00378"/>
<keyword evidence="10" id="KW-0328">Glycosyltransferase</keyword>
<dbReference type="PANTHER" id="PTHR11675:SF119">
    <property type="entry name" value="POLYPEPTIDE N-ACETYLGALACTOSAMINYLTRANSFERASE 2"/>
    <property type="match status" value="1"/>
</dbReference>
<evidence type="ECO:0000256" key="4">
    <source>
        <dbReference type="ARBA" id="ARBA00022734"/>
    </source>
</evidence>
<keyword evidence="3" id="KW-0812">Transmembrane</keyword>
<organism evidence="12 13">
    <name type="scientific">Lingula anatina</name>
    <name type="common">Brachiopod</name>
    <name type="synonym">Lingula unguis</name>
    <dbReference type="NCBI Taxonomy" id="7574"/>
    <lineage>
        <taxon>Eukaryota</taxon>
        <taxon>Metazoa</taxon>
        <taxon>Spiralia</taxon>
        <taxon>Lophotrochozoa</taxon>
        <taxon>Brachiopoda</taxon>
        <taxon>Linguliformea</taxon>
        <taxon>Lingulata</taxon>
        <taxon>Lingulida</taxon>
        <taxon>Linguloidea</taxon>
        <taxon>Lingulidae</taxon>
        <taxon>Lingula</taxon>
    </lineage>
</organism>
<dbReference type="GO" id="GO:0004653">
    <property type="term" value="F:polypeptide N-acetylgalactosaminyltransferase activity"/>
    <property type="evidence" value="ECO:0007669"/>
    <property type="project" value="TreeGrafter"/>
</dbReference>
<keyword evidence="4 10" id="KW-0430">Lectin</keyword>
<keyword evidence="10" id="KW-0808">Transferase</keyword>
<keyword evidence="8" id="KW-0472">Membrane</keyword>
<dbReference type="Gene3D" id="3.90.550.10">
    <property type="entry name" value="Spore Coat Polysaccharide Biosynthesis Protein SpsA, Chain A"/>
    <property type="match status" value="1"/>
</dbReference>
<feature type="domain" description="Ricin B lectin" evidence="11">
    <location>
        <begin position="284"/>
        <end position="399"/>
    </location>
</feature>
<comment type="cofactor">
    <cofactor evidence="10">
        <name>Mn(2+)</name>
        <dbReference type="ChEBI" id="CHEBI:29035"/>
    </cofactor>
</comment>
<keyword evidence="7 10" id="KW-0333">Golgi apparatus</keyword>
<evidence type="ECO:0000256" key="5">
    <source>
        <dbReference type="ARBA" id="ARBA00022968"/>
    </source>
</evidence>
<dbReference type="InterPro" id="IPR001173">
    <property type="entry name" value="Glyco_trans_2-like"/>
</dbReference>
<reference evidence="13" key="1">
    <citation type="submission" date="2025-08" db="UniProtKB">
        <authorList>
            <consortium name="RefSeq"/>
        </authorList>
    </citation>
    <scope>IDENTIFICATION</scope>
    <source>
        <tissue evidence="13">Gonads</tissue>
    </source>
</reference>
<dbReference type="PANTHER" id="PTHR11675">
    <property type="entry name" value="N-ACETYLGALACTOSAMINYLTRANSFERASE"/>
    <property type="match status" value="1"/>
</dbReference>
<dbReference type="PROSITE" id="PS50231">
    <property type="entry name" value="RICIN_B_LECTIN"/>
    <property type="match status" value="1"/>
</dbReference>
<gene>
    <name evidence="13" type="primary">LOC106163295</name>
</gene>
<keyword evidence="10" id="KW-0464">Manganese</keyword>
<evidence type="ECO:0000313" key="13">
    <source>
        <dbReference type="RefSeq" id="XP_023931824.1"/>
    </source>
</evidence>
<evidence type="ECO:0000256" key="8">
    <source>
        <dbReference type="ARBA" id="ARBA00023136"/>
    </source>
</evidence>
<dbReference type="Pfam" id="PF00652">
    <property type="entry name" value="Ricin_B_lectin"/>
    <property type="match status" value="1"/>
</dbReference>
<evidence type="ECO:0000256" key="3">
    <source>
        <dbReference type="ARBA" id="ARBA00022692"/>
    </source>
</evidence>
<dbReference type="InterPro" id="IPR000772">
    <property type="entry name" value="Ricin_B_lectin"/>
</dbReference>
<dbReference type="AlphaFoldDB" id="A0A2R2MNP0"/>
<keyword evidence="6" id="KW-1133">Transmembrane helix</keyword>
<dbReference type="GO" id="GO:0006493">
    <property type="term" value="P:protein O-linked glycosylation"/>
    <property type="evidence" value="ECO:0007669"/>
    <property type="project" value="TreeGrafter"/>
</dbReference>
<protein>
    <recommendedName>
        <fullName evidence="10">Polypeptide N-acetylgalactosaminyltransferase</fullName>
        <ecNumber evidence="10">2.4.1.-</ecNumber>
    </recommendedName>
    <alternativeName>
        <fullName evidence="10">Protein-UDP acetylgalactosaminyltransferase</fullName>
    </alternativeName>
</protein>
<name>A0A2R2MNP0_LINAN</name>
<evidence type="ECO:0000256" key="6">
    <source>
        <dbReference type="ARBA" id="ARBA00022989"/>
    </source>
</evidence>
<dbReference type="GO" id="GO:0000139">
    <property type="term" value="C:Golgi membrane"/>
    <property type="evidence" value="ECO:0007669"/>
    <property type="project" value="UniProtKB-SubCell"/>
</dbReference>
<dbReference type="EC" id="2.4.1.-" evidence="10"/>
<accession>A0A2R2MNP0</accession>
<evidence type="ECO:0000313" key="12">
    <source>
        <dbReference type="Proteomes" id="UP000085678"/>
    </source>
</evidence>
<dbReference type="Pfam" id="PF00535">
    <property type="entry name" value="Glycos_transf_2"/>
    <property type="match status" value="1"/>
</dbReference>
<dbReference type="KEGG" id="lak:106163295"/>
<dbReference type="CDD" id="cd02510">
    <property type="entry name" value="pp-GalNAc-T"/>
    <property type="match status" value="1"/>
</dbReference>
<keyword evidence="5" id="KW-0735">Signal-anchor</keyword>
<comment type="similarity">
    <text evidence="2 10">Belongs to the glycosyltransferase 2 family. GalNAc-T subfamily.</text>
</comment>
<dbReference type="GeneID" id="106163295"/>
<dbReference type="GO" id="GO:0030246">
    <property type="term" value="F:carbohydrate binding"/>
    <property type="evidence" value="ECO:0007669"/>
    <property type="project" value="UniProtKB-KW"/>
</dbReference>
<evidence type="ECO:0000256" key="10">
    <source>
        <dbReference type="RuleBase" id="RU361242"/>
    </source>
</evidence>
<keyword evidence="9 10" id="KW-1015">Disulfide bond</keyword>
<dbReference type="OrthoDB" id="429263at2759"/>
<dbReference type="RefSeq" id="XP_023931824.1">
    <property type="nucleotide sequence ID" value="XM_024076056.1"/>
</dbReference>